<proteinExistence type="predicted"/>
<dbReference type="PANTHER" id="PTHR31904:SF1">
    <property type="entry name" value="BYPASS OF STOP CODON PROTEIN 5-RELATED"/>
    <property type="match status" value="1"/>
</dbReference>
<dbReference type="EMBL" id="KV454441">
    <property type="protein sequence ID" value="ODQ77375.1"/>
    <property type="molecule type" value="Genomic_DNA"/>
</dbReference>
<evidence type="ECO:0000259" key="1">
    <source>
        <dbReference type="Pfam" id="PF04425"/>
    </source>
</evidence>
<dbReference type="InterPro" id="IPR022794">
    <property type="entry name" value="Bul1_C"/>
</dbReference>
<dbReference type="InterPro" id="IPR007519">
    <property type="entry name" value="Bul1_N"/>
</dbReference>
<name>A0A1E3QI47_9ASCO</name>
<reference evidence="4" key="1">
    <citation type="submission" date="2016-05" db="EMBL/GenBank/DDBJ databases">
        <title>Comparative genomics of biotechnologically important yeasts.</title>
        <authorList>
            <consortium name="DOE Joint Genome Institute"/>
            <person name="Riley R."/>
            <person name="Haridas S."/>
            <person name="Wolfe K.H."/>
            <person name="Lopes M.R."/>
            <person name="Hittinger C.T."/>
            <person name="Goker M."/>
            <person name="Salamov A."/>
            <person name="Wisecaver J."/>
            <person name="Long T.M."/>
            <person name="Aerts A.L."/>
            <person name="Barry K."/>
            <person name="Choi C."/>
            <person name="Clum A."/>
            <person name="Coughlan A.Y."/>
            <person name="Deshpande S."/>
            <person name="Douglass A.P."/>
            <person name="Hanson S.J."/>
            <person name="Klenk H.-P."/>
            <person name="Labutti K."/>
            <person name="Lapidus A."/>
            <person name="Lindquist E."/>
            <person name="Lipzen A."/>
            <person name="Meier-Kolthoff J.P."/>
            <person name="Ohm R.A."/>
            <person name="Otillar R.P."/>
            <person name="Pangilinan J."/>
            <person name="Peng Y."/>
            <person name="Rokas A."/>
            <person name="Rosa C.A."/>
            <person name="Scheuner C."/>
            <person name="Sibirny A.A."/>
            <person name="Slot J.C."/>
            <person name="Stielow J.B."/>
            <person name="Sun H."/>
            <person name="Kurtzman C.P."/>
            <person name="Blackwell M."/>
            <person name="Grigoriev I.V."/>
            <person name="Jeffries T.W."/>
        </authorList>
    </citation>
    <scope>NUCLEOTIDE SEQUENCE [LARGE SCALE GENOMIC DNA]</scope>
    <source>
        <strain evidence="4">NRRL Y-12698</strain>
    </source>
</reference>
<protein>
    <recommendedName>
        <fullName evidence="5">Bul1 N-terminal domain-containing protein</fullName>
    </recommendedName>
</protein>
<feature type="domain" description="Bul1 N-terminal" evidence="1">
    <location>
        <begin position="140"/>
        <end position="411"/>
    </location>
</feature>
<dbReference type="Pfam" id="PF04425">
    <property type="entry name" value="Bul1_N"/>
    <property type="match status" value="1"/>
</dbReference>
<gene>
    <name evidence="3" type="ORF">BABINDRAFT_10270</name>
</gene>
<keyword evidence="4" id="KW-1185">Reference proteome</keyword>
<dbReference type="RefSeq" id="XP_018982703.1">
    <property type="nucleotide sequence ID" value="XM_019126713.1"/>
</dbReference>
<evidence type="ECO:0000259" key="2">
    <source>
        <dbReference type="Pfam" id="PF04426"/>
    </source>
</evidence>
<feature type="domain" description="Bul1 C-terminal" evidence="2">
    <location>
        <begin position="561"/>
        <end position="626"/>
    </location>
</feature>
<dbReference type="InterPro" id="IPR039634">
    <property type="entry name" value="Bul1-like"/>
</dbReference>
<feature type="domain" description="Bul1 C-terminal" evidence="2">
    <location>
        <begin position="629"/>
        <end position="773"/>
    </location>
</feature>
<dbReference type="AlphaFoldDB" id="A0A1E3QI47"/>
<sequence length="774" mass="86721">MSKRVVTPDVGGYFEYHHDSVFSDESLPATPDEYNVTEAGSYFPPQPGAISIPPHVLLLARRTKDNTIWNILPSYHMFESIVGKSFELSSEDLSLPPPGYSYNSSRNLSWPTPAPSTPPLEALSASLPGTTPQLVSGSVWETSVVGNVDSLPLVNNKHIEIKIQTIKEVNRPGSKPVMESVTEKEYTSGDVLTGYVTIRNTSAVPIPFEMFLVCLEGNIVIVKKHKAHEKVVDLKPITHKLLNMIDLGASWNYEEIKQISDIDFIQGERDPYDNTLYGLPLDRKLKPGECYKKFFIFTLPSKLLDTVCPHDKLSHCLVSPSLGINKHEFFQHIRNHRTDNKNAFAKVEGDFLKDFCISNCSISYSIEARCVGSVVQPKAKTTFNILQNANFFFKYVPSTSGINSFFKSYKDIERVAYIESQNVFKRLDDMLKQISPEGNMYPMQSSVSLPIVTSAGSRSPSSSESPQLKEEQLYNPDLIKMYENPFIEASYTLRKKLLASTKAMGEVTISTKREGNNVDYLKPHARLKPKRTPSGLSNPLPKQLADLFSRQLMLEFEFRPASSAIKPPEFKSIHTELEIYTVSAKCPIPIELTIELLNNLDEFQAMLKTYVETIKAAGGKRKLFNDLELKGDIRSLTSLYCKKNLLPLFLTSVGNIKTYSHWDPVVGDNNVAHKTALPLNTFTGLRNGALSVKTQMQNMKVLSPPPTSENPVHKSNIIYKTLLDLNVCLKEYEPKLVPSFQACLLGRLYAIRVVVKFAYGDPVCISLPLTINNS</sequence>
<organism evidence="3 4">
    <name type="scientific">Babjeviella inositovora NRRL Y-12698</name>
    <dbReference type="NCBI Taxonomy" id="984486"/>
    <lineage>
        <taxon>Eukaryota</taxon>
        <taxon>Fungi</taxon>
        <taxon>Dikarya</taxon>
        <taxon>Ascomycota</taxon>
        <taxon>Saccharomycotina</taxon>
        <taxon>Pichiomycetes</taxon>
        <taxon>Serinales incertae sedis</taxon>
        <taxon>Babjeviella</taxon>
    </lineage>
</organism>
<dbReference type="PANTHER" id="PTHR31904">
    <property type="entry name" value="BYPASS OF STOP CODON PROTEIN 5-RELATED"/>
    <property type="match status" value="1"/>
</dbReference>
<dbReference type="GeneID" id="30144567"/>
<dbReference type="Proteomes" id="UP000094336">
    <property type="component" value="Unassembled WGS sequence"/>
</dbReference>
<evidence type="ECO:0000313" key="4">
    <source>
        <dbReference type="Proteomes" id="UP000094336"/>
    </source>
</evidence>
<dbReference type="OrthoDB" id="4094610at2759"/>
<dbReference type="STRING" id="984486.A0A1E3QI47"/>
<evidence type="ECO:0000313" key="3">
    <source>
        <dbReference type="EMBL" id="ODQ77375.1"/>
    </source>
</evidence>
<accession>A0A1E3QI47</accession>
<dbReference type="Pfam" id="PF04426">
    <property type="entry name" value="Bul1_C"/>
    <property type="match status" value="2"/>
</dbReference>
<evidence type="ECO:0008006" key="5">
    <source>
        <dbReference type="Google" id="ProtNLM"/>
    </source>
</evidence>